<feature type="transmembrane region" description="Helical" evidence="1">
    <location>
        <begin position="105"/>
        <end position="132"/>
    </location>
</feature>
<feature type="transmembrane region" description="Helical" evidence="1">
    <location>
        <begin position="32"/>
        <end position="51"/>
    </location>
</feature>
<evidence type="ECO:0000256" key="1">
    <source>
        <dbReference type="SAM" id="Phobius"/>
    </source>
</evidence>
<evidence type="ECO:0000313" key="2">
    <source>
        <dbReference type="Proteomes" id="UP000887578"/>
    </source>
</evidence>
<keyword evidence="1" id="KW-0472">Membrane</keyword>
<keyword evidence="2" id="KW-1185">Reference proteome</keyword>
<name>A0A914PJA3_9BILA</name>
<protein>
    <submittedName>
        <fullName evidence="3">Uncharacterized protein</fullName>
    </submittedName>
</protein>
<feature type="transmembrane region" description="Helical" evidence="1">
    <location>
        <begin position="63"/>
        <end position="85"/>
    </location>
</feature>
<reference evidence="3" key="1">
    <citation type="submission" date="2022-11" db="UniProtKB">
        <authorList>
            <consortium name="WormBaseParasite"/>
        </authorList>
    </citation>
    <scope>IDENTIFICATION</scope>
</reference>
<keyword evidence="1" id="KW-0812">Transmembrane</keyword>
<evidence type="ECO:0000313" key="3">
    <source>
        <dbReference type="WBParaSite" id="PDA_v2.g14846.t1"/>
    </source>
</evidence>
<sequence length="180" mass="20322">MWCQITYLDCFKQRRNVTYTDFEEIFGYISDITYAILATVFGSLAALSMLSRNSARKNHPEKVLLAQSIISSVFLLGSTLTSWLGSVNGILMTETEFNAETQRALYLQTFFNVISQSLYGLHHYLGLILLLIMSKGFRNSYLEFYGIKRVSERVSKIVKPDSVSGVTVISSSSLKKPTLF</sequence>
<dbReference type="WBParaSite" id="PDA_v2.g14846.t1">
    <property type="protein sequence ID" value="PDA_v2.g14846.t1"/>
    <property type="gene ID" value="PDA_v2.g14846"/>
</dbReference>
<dbReference type="AlphaFoldDB" id="A0A914PJA3"/>
<organism evidence="2 3">
    <name type="scientific">Panagrolaimus davidi</name>
    <dbReference type="NCBI Taxonomy" id="227884"/>
    <lineage>
        <taxon>Eukaryota</taxon>
        <taxon>Metazoa</taxon>
        <taxon>Ecdysozoa</taxon>
        <taxon>Nematoda</taxon>
        <taxon>Chromadorea</taxon>
        <taxon>Rhabditida</taxon>
        <taxon>Tylenchina</taxon>
        <taxon>Panagrolaimomorpha</taxon>
        <taxon>Panagrolaimoidea</taxon>
        <taxon>Panagrolaimidae</taxon>
        <taxon>Panagrolaimus</taxon>
    </lineage>
</organism>
<accession>A0A914PJA3</accession>
<proteinExistence type="predicted"/>
<dbReference type="Proteomes" id="UP000887578">
    <property type="component" value="Unplaced"/>
</dbReference>
<keyword evidence="1" id="KW-1133">Transmembrane helix</keyword>